<protein>
    <submittedName>
        <fullName evidence="1">Uncharacterized protein</fullName>
    </submittedName>
</protein>
<organism evidence="1 2">
    <name type="scientific">Leptospira kirschneri serovar Pomona</name>
    <dbReference type="NCBI Taxonomy" id="561005"/>
    <lineage>
        <taxon>Bacteria</taxon>
        <taxon>Pseudomonadati</taxon>
        <taxon>Spirochaetota</taxon>
        <taxon>Spirochaetia</taxon>
        <taxon>Leptospirales</taxon>
        <taxon>Leptospiraceae</taxon>
        <taxon>Leptospira</taxon>
    </lineage>
</organism>
<evidence type="ECO:0000313" key="2">
    <source>
        <dbReference type="Proteomes" id="UP000191008"/>
    </source>
</evidence>
<proteinExistence type="predicted"/>
<reference evidence="1 2" key="1">
    <citation type="submission" date="2017-02" db="EMBL/GenBank/DDBJ databases">
        <title>Comparative genomic analysis of Brazilian Leptospira kirschneri strains of different serogroups.</title>
        <authorList>
            <person name="Moreno L.Z."/>
            <person name="Miraglia F."/>
            <person name="Kremer F.S."/>
            <person name="Eslabao M.R."/>
            <person name="Lilenbaum W."/>
            <person name="Dellagostin O.A."/>
            <person name="Moreno A.M."/>
        </authorList>
    </citation>
    <scope>NUCLEOTIDE SEQUENCE [LARGE SCALE GENOMIC DNA]</scope>
    <source>
        <strain evidence="1 2">M110/06</strain>
    </source>
</reference>
<comment type="caution">
    <text evidence="1">The sequence shown here is derived from an EMBL/GenBank/DDBJ whole genome shotgun (WGS) entry which is preliminary data.</text>
</comment>
<accession>A0A1T1E2Z0</accession>
<dbReference type="EMBL" id="MVIT01000028">
    <property type="protein sequence ID" value="OOV47422.1"/>
    <property type="molecule type" value="Genomic_DNA"/>
</dbReference>
<dbReference type="Proteomes" id="UP000191008">
    <property type="component" value="Unassembled WGS sequence"/>
</dbReference>
<sequence length="80" mass="8957">MTESLLFSFIPGTKMFQFPDLARVCVLGYSPRGLPHSEINGSMLAYNSPLLIAESHVLHRVLMPGHPPYALSYLTILRNK</sequence>
<dbReference type="AlphaFoldDB" id="A0A1T1E2Z0"/>
<gene>
    <name evidence="1" type="ORF">B1J93_01280</name>
</gene>
<evidence type="ECO:0000313" key="1">
    <source>
        <dbReference type="EMBL" id="OOV47422.1"/>
    </source>
</evidence>
<name>A0A1T1E2Z0_9LEPT</name>